<protein>
    <submittedName>
        <fullName evidence="1">Uncharacterized protein</fullName>
    </submittedName>
</protein>
<dbReference type="OrthoDB" id="3259198at2759"/>
<sequence>MEAISNLEALFEDTYINFGSSLVDSGVWPDSDNYQSSSIMPPEDDSSDYIDDEEDCNGNFHGNYEKYPPKPSQSHQKHQCIHSSVYNYYKDMIPGGKWDEEKKALQYKYKCCHCSNKIGILGKNTSNLNKHHTHCVGCFSVWETKCPGLIDPNLGAKIAAEESDTLIKDLVKALVAIQVSFSIFKTDRLQSILQ</sequence>
<dbReference type="AlphaFoldDB" id="A0A9Q3JS06"/>
<dbReference type="EMBL" id="AVOT02080869">
    <property type="protein sequence ID" value="MBW0567433.1"/>
    <property type="molecule type" value="Genomic_DNA"/>
</dbReference>
<keyword evidence="2" id="KW-1185">Reference proteome</keyword>
<proteinExistence type="predicted"/>
<gene>
    <name evidence="1" type="ORF">O181_107148</name>
</gene>
<evidence type="ECO:0000313" key="2">
    <source>
        <dbReference type="Proteomes" id="UP000765509"/>
    </source>
</evidence>
<organism evidence="1 2">
    <name type="scientific">Austropuccinia psidii MF-1</name>
    <dbReference type="NCBI Taxonomy" id="1389203"/>
    <lineage>
        <taxon>Eukaryota</taxon>
        <taxon>Fungi</taxon>
        <taxon>Dikarya</taxon>
        <taxon>Basidiomycota</taxon>
        <taxon>Pucciniomycotina</taxon>
        <taxon>Pucciniomycetes</taxon>
        <taxon>Pucciniales</taxon>
        <taxon>Sphaerophragmiaceae</taxon>
        <taxon>Austropuccinia</taxon>
    </lineage>
</organism>
<evidence type="ECO:0000313" key="1">
    <source>
        <dbReference type="EMBL" id="MBW0567433.1"/>
    </source>
</evidence>
<reference evidence="1" key="1">
    <citation type="submission" date="2021-03" db="EMBL/GenBank/DDBJ databases">
        <title>Draft genome sequence of rust myrtle Austropuccinia psidii MF-1, a brazilian biotype.</title>
        <authorList>
            <person name="Quecine M.C."/>
            <person name="Pachon D.M.R."/>
            <person name="Bonatelli M.L."/>
            <person name="Correr F.H."/>
            <person name="Franceschini L.M."/>
            <person name="Leite T.F."/>
            <person name="Margarido G.R.A."/>
            <person name="Almeida C.A."/>
            <person name="Ferrarezi J.A."/>
            <person name="Labate C.A."/>
        </authorList>
    </citation>
    <scope>NUCLEOTIDE SEQUENCE</scope>
    <source>
        <strain evidence="1">MF-1</strain>
    </source>
</reference>
<name>A0A9Q3JS06_9BASI</name>
<dbReference type="Proteomes" id="UP000765509">
    <property type="component" value="Unassembled WGS sequence"/>
</dbReference>
<comment type="caution">
    <text evidence="1">The sequence shown here is derived from an EMBL/GenBank/DDBJ whole genome shotgun (WGS) entry which is preliminary data.</text>
</comment>
<accession>A0A9Q3JS06</accession>